<protein>
    <recommendedName>
        <fullName evidence="9">Peptidase S11 D-alanyl-D-alanine carboxypeptidase A N-terminal domain-containing protein</fullName>
    </recommendedName>
</protein>
<evidence type="ECO:0000256" key="8">
    <source>
        <dbReference type="SAM" id="MobiDB-lite"/>
    </source>
</evidence>
<dbReference type="InterPro" id="IPR001967">
    <property type="entry name" value="Peptidase_S11_N"/>
</dbReference>
<proteinExistence type="inferred from homology"/>
<evidence type="ECO:0000256" key="7">
    <source>
        <dbReference type="RuleBase" id="RU004016"/>
    </source>
</evidence>
<name>A0ABP5LMT1_9ACTN</name>
<evidence type="ECO:0000256" key="1">
    <source>
        <dbReference type="ARBA" id="ARBA00007164"/>
    </source>
</evidence>
<sequence>MRAWAIADMDTGVLLAVHHHRRWLPQASTIKLLTAVTAADRVPAMPQHRITRAEAHPQFCTCAGLRVGRRYSRAASLTGLLLPSGNDAAEALAGSDPHGHAAFIRAMNATARRLGATDTHAVTPSGLTAAGAHSSARDLLVLLRAAQANRVVAPFLHKASGPVGPLHGPSHVVYRATDYINIYPTAEGKSGYTTPALNTLVVETPMYTPAGRMHRIGVATLGSPSGYSTSGTRALTVWAAHNYDRLRRVGQLPHLPRNARGGHASPDPTLGVR</sequence>
<dbReference type="Pfam" id="PF00768">
    <property type="entry name" value="Peptidase_S11"/>
    <property type="match status" value="1"/>
</dbReference>
<evidence type="ECO:0000256" key="2">
    <source>
        <dbReference type="ARBA" id="ARBA00022729"/>
    </source>
</evidence>
<keyword evidence="11" id="KW-1185">Reference proteome</keyword>
<dbReference type="Proteomes" id="UP001501771">
    <property type="component" value="Unassembled WGS sequence"/>
</dbReference>
<reference evidence="11" key="1">
    <citation type="journal article" date="2019" name="Int. J. Syst. Evol. Microbiol.">
        <title>The Global Catalogue of Microorganisms (GCM) 10K type strain sequencing project: providing services to taxonomists for standard genome sequencing and annotation.</title>
        <authorList>
            <consortium name="The Broad Institute Genomics Platform"/>
            <consortium name="The Broad Institute Genome Sequencing Center for Infectious Disease"/>
            <person name="Wu L."/>
            <person name="Ma J."/>
        </authorList>
    </citation>
    <scope>NUCLEOTIDE SEQUENCE [LARGE SCALE GENOMIC DNA]</scope>
    <source>
        <strain evidence="11">JCM 16022</strain>
    </source>
</reference>
<evidence type="ECO:0000256" key="6">
    <source>
        <dbReference type="ARBA" id="ARBA00023316"/>
    </source>
</evidence>
<evidence type="ECO:0000256" key="3">
    <source>
        <dbReference type="ARBA" id="ARBA00022801"/>
    </source>
</evidence>
<dbReference type="SUPFAM" id="SSF56601">
    <property type="entry name" value="beta-lactamase/transpeptidase-like"/>
    <property type="match status" value="1"/>
</dbReference>
<evidence type="ECO:0000256" key="4">
    <source>
        <dbReference type="ARBA" id="ARBA00022960"/>
    </source>
</evidence>
<evidence type="ECO:0000256" key="5">
    <source>
        <dbReference type="ARBA" id="ARBA00022984"/>
    </source>
</evidence>
<accession>A0ABP5LMT1</accession>
<comment type="caution">
    <text evidence="10">The sequence shown here is derived from an EMBL/GenBank/DDBJ whole genome shotgun (WGS) entry which is preliminary data.</text>
</comment>
<keyword evidence="2" id="KW-0732">Signal</keyword>
<evidence type="ECO:0000313" key="11">
    <source>
        <dbReference type="Proteomes" id="UP001501771"/>
    </source>
</evidence>
<dbReference type="InterPro" id="IPR012338">
    <property type="entry name" value="Beta-lactam/transpept-like"/>
</dbReference>
<keyword evidence="5" id="KW-0573">Peptidoglycan synthesis</keyword>
<dbReference type="InterPro" id="IPR018044">
    <property type="entry name" value="Peptidase_S11"/>
</dbReference>
<dbReference type="EMBL" id="BAAAQR010000010">
    <property type="protein sequence ID" value="GAA2150274.1"/>
    <property type="molecule type" value="Genomic_DNA"/>
</dbReference>
<evidence type="ECO:0000259" key="9">
    <source>
        <dbReference type="Pfam" id="PF00768"/>
    </source>
</evidence>
<evidence type="ECO:0000313" key="10">
    <source>
        <dbReference type="EMBL" id="GAA2150274.1"/>
    </source>
</evidence>
<organism evidence="10 11">
    <name type="scientific">Nocardioides koreensis</name>
    <dbReference type="NCBI Taxonomy" id="433651"/>
    <lineage>
        <taxon>Bacteria</taxon>
        <taxon>Bacillati</taxon>
        <taxon>Actinomycetota</taxon>
        <taxon>Actinomycetes</taxon>
        <taxon>Propionibacteriales</taxon>
        <taxon>Nocardioidaceae</taxon>
        <taxon>Nocardioides</taxon>
    </lineage>
</organism>
<feature type="region of interest" description="Disordered" evidence="8">
    <location>
        <begin position="252"/>
        <end position="273"/>
    </location>
</feature>
<gene>
    <name evidence="10" type="ORF">GCM10009844_31030</name>
</gene>
<dbReference type="PRINTS" id="PR00725">
    <property type="entry name" value="DADACBPTASE1"/>
</dbReference>
<keyword evidence="4" id="KW-0133">Cell shape</keyword>
<dbReference type="Gene3D" id="3.40.710.10">
    <property type="entry name" value="DD-peptidase/beta-lactamase superfamily"/>
    <property type="match status" value="1"/>
</dbReference>
<keyword evidence="6" id="KW-0961">Cell wall biogenesis/degradation</keyword>
<keyword evidence="3" id="KW-0378">Hydrolase</keyword>
<comment type="similarity">
    <text evidence="1 7">Belongs to the peptidase S11 family.</text>
</comment>
<feature type="domain" description="Peptidase S11 D-alanyl-D-alanine carboxypeptidase A N-terminal" evidence="9">
    <location>
        <begin position="3"/>
        <end position="203"/>
    </location>
</feature>